<proteinExistence type="predicted"/>
<dbReference type="EMBL" id="CP045910">
    <property type="protein sequence ID" value="QQP31701.1"/>
    <property type="molecule type" value="Genomic_DNA"/>
</dbReference>
<name>A0A7T8GL96_CALRO</name>
<dbReference type="Proteomes" id="UP000595437">
    <property type="component" value="Chromosome 21"/>
</dbReference>
<keyword evidence="3" id="KW-1185">Reference proteome</keyword>
<accession>A0A7T8GL96</accession>
<protein>
    <submittedName>
        <fullName evidence="2">Uncharacterized protein</fullName>
    </submittedName>
</protein>
<evidence type="ECO:0000313" key="3">
    <source>
        <dbReference type="Proteomes" id="UP000595437"/>
    </source>
</evidence>
<evidence type="ECO:0000313" key="2">
    <source>
        <dbReference type="EMBL" id="QQP31701.1"/>
    </source>
</evidence>
<evidence type="ECO:0000256" key="1">
    <source>
        <dbReference type="SAM" id="MobiDB-lite"/>
    </source>
</evidence>
<sequence length="79" mass="8875">MILSRRQVTEFSSSGLKRSLAQPQGLTPLKINCLAGRTLRVREGDLLRSTKSLKPEVLSRRKKGMGKKYPPHETLDSKV</sequence>
<feature type="region of interest" description="Disordered" evidence="1">
    <location>
        <begin position="60"/>
        <end position="79"/>
    </location>
</feature>
<feature type="compositionally biased region" description="Basic and acidic residues" evidence="1">
    <location>
        <begin position="70"/>
        <end position="79"/>
    </location>
</feature>
<organism evidence="2 3">
    <name type="scientific">Caligus rogercresseyi</name>
    <name type="common">Sea louse</name>
    <dbReference type="NCBI Taxonomy" id="217165"/>
    <lineage>
        <taxon>Eukaryota</taxon>
        <taxon>Metazoa</taxon>
        <taxon>Ecdysozoa</taxon>
        <taxon>Arthropoda</taxon>
        <taxon>Crustacea</taxon>
        <taxon>Multicrustacea</taxon>
        <taxon>Hexanauplia</taxon>
        <taxon>Copepoda</taxon>
        <taxon>Siphonostomatoida</taxon>
        <taxon>Caligidae</taxon>
        <taxon>Caligus</taxon>
    </lineage>
</organism>
<gene>
    <name evidence="2" type="ORF">FKW44_025385</name>
</gene>
<reference evidence="3" key="1">
    <citation type="submission" date="2021-01" db="EMBL/GenBank/DDBJ databases">
        <title>Caligus Genome Assembly.</title>
        <authorList>
            <person name="Gallardo-Escarate C."/>
        </authorList>
    </citation>
    <scope>NUCLEOTIDE SEQUENCE [LARGE SCALE GENOMIC DNA]</scope>
</reference>
<dbReference type="AlphaFoldDB" id="A0A7T8GL96"/>